<reference evidence="1" key="1">
    <citation type="submission" date="2020-02" db="EMBL/GenBank/DDBJ databases">
        <authorList>
            <person name="Meier V. D."/>
        </authorList>
    </citation>
    <scope>NUCLEOTIDE SEQUENCE</scope>
    <source>
        <strain evidence="1">AVDCRST_MAG68</strain>
    </source>
</reference>
<name>A0A6J4MFW7_9BACT</name>
<evidence type="ECO:0000313" key="1">
    <source>
        <dbReference type="EMBL" id="CAA9358520.1"/>
    </source>
</evidence>
<proteinExistence type="predicted"/>
<gene>
    <name evidence="1" type="ORF">AVDCRST_MAG68-4212</name>
</gene>
<organism evidence="1">
    <name type="scientific">uncultured Gemmatimonadota bacterium</name>
    <dbReference type="NCBI Taxonomy" id="203437"/>
    <lineage>
        <taxon>Bacteria</taxon>
        <taxon>Pseudomonadati</taxon>
        <taxon>Gemmatimonadota</taxon>
        <taxon>environmental samples</taxon>
    </lineage>
</organism>
<dbReference type="EMBL" id="CADCTW010000195">
    <property type="protein sequence ID" value="CAA9358520.1"/>
    <property type="molecule type" value="Genomic_DNA"/>
</dbReference>
<accession>A0A6J4MFW7</accession>
<dbReference type="AlphaFoldDB" id="A0A6J4MFW7"/>
<protein>
    <submittedName>
        <fullName evidence="1">Uncharacterized protein</fullName>
    </submittedName>
</protein>
<sequence>MKKPISPRVHGVLDYATSATTAAAAEVLDFPPPARAAARALAGGYTGLAAVTDYPLAARRVVPFKAHGATEAALGLALPFVPWLLGFADHKPARNFFLGLTAVTFVVAALTDWDKQDSPPETR</sequence>